<dbReference type="Proteomes" id="UP001204439">
    <property type="component" value="Unassembled WGS sequence"/>
</dbReference>
<evidence type="ECO:0000313" key="1">
    <source>
        <dbReference type="EMBL" id="MDW8549417.1"/>
    </source>
</evidence>
<accession>A0ABU4JIA5</accession>
<keyword evidence="2" id="KW-1185">Reference proteome</keyword>
<gene>
    <name evidence="1" type="ORF">NG800_010880</name>
</gene>
<protein>
    <submittedName>
        <fullName evidence="1">Uncharacterized protein</fullName>
    </submittedName>
</protein>
<organism evidence="1 2">
    <name type="scientific">Epilithonimonas ginsengisoli</name>
    <dbReference type="NCBI Taxonomy" id="1245592"/>
    <lineage>
        <taxon>Bacteria</taxon>
        <taxon>Pseudomonadati</taxon>
        <taxon>Bacteroidota</taxon>
        <taxon>Flavobacteriia</taxon>
        <taxon>Flavobacteriales</taxon>
        <taxon>Weeksellaceae</taxon>
        <taxon>Chryseobacterium group</taxon>
        <taxon>Epilithonimonas</taxon>
    </lineage>
</organism>
<dbReference type="EMBL" id="JAMXLT020000018">
    <property type="protein sequence ID" value="MDW8549417.1"/>
    <property type="molecule type" value="Genomic_DNA"/>
</dbReference>
<dbReference type="RefSeq" id="WP_185114325.1">
    <property type="nucleotide sequence ID" value="NZ_JAMXLT020000018.1"/>
</dbReference>
<comment type="caution">
    <text evidence="1">The sequence shown here is derived from an EMBL/GenBank/DDBJ whole genome shotgun (WGS) entry which is preliminary data.</text>
</comment>
<evidence type="ECO:0000313" key="2">
    <source>
        <dbReference type="Proteomes" id="UP001204439"/>
    </source>
</evidence>
<reference evidence="1 2" key="1">
    <citation type="submission" date="2023-11" db="EMBL/GenBank/DDBJ databases">
        <title>First isolation, identification, and characterization of non-pathogenic Epilithonimonas ginsengisoli isolated from diseased farmed rainbow trout (Oncorhynchus mykiss) in Chile.</title>
        <authorList>
            <person name="Miranda C.D."/>
            <person name="Irgang R."/>
            <person name="Concha C."/>
            <person name="Rojas R."/>
            <person name="Avendano R."/>
        </authorList>
    </citation>
    <scope>NUCLEOTIDE SEQUENCE [LARGE SCALE GENOMIC DNA]</scope>
    <source>
        <strain evidence="1 2">FP99</strain>
    </source>
</reference>
<name>A0ABU4JIA5_9FLAO</name>
<proteinExistence type="predicted"/>
<sequence length="83" mass="9707">MYYNTVNDLLKNTLQILMASEVFADFRLVGGTYPYSHDKDLILKNFIDLSAADDDFDPFCLHGKYWEFIKEDIEEAVNKYLNS</sequence>